<evidence type="ECO:0000313" key="2">
    <source>
        <dbReference type="EMBL" id="PMS34734.1"/>
    </source>
</evidence>
<feature type="region of interest" description="Disordered" evidence="1">
    <location>
        <begin position="195"/>
        <end position="324"/>
    </location>
</feature>
<evidence type="ECO:0000313" key="3">
    <source>
        <dbReference type="Proteomes" id="UP000235777"/>
    </source>
</evidence>
<comment type="caution">
    <text evidence="2">The sequence shown here is derived from an EMBL/GenBank/DDBJ whole genome shotgun (WGS) entry which is preliminary data.</text>
</comment>
<proteinExistence type="predicted"/>
<sequence length="324" mass="33180">MLQEAAPGAYRAFGDRASLSSGTITDLSGNGEYAIGRWTQGADSNGATYNANQGRAWAVGKALALTIDEGSEYHCKFQAATRPVAINGNTPPGKVNAGAAKVYVKRQVLKSGDVSRRAVFDLSLEYSIGNDAAQTKAARAISIGYVSDPTDQHTFTSKLVGSDKAKPNLTVAYTMQAPTAGTVHGVAVMACEYHPPATNEQPPATDSQSGPLSQSDAAGDSPATIDTPSQQHEAPSVDQSQQAGQTDTADGSRATTDTSSVPADVPSGSPSEQAAQLDAAGGTSAVTETPSSQHDGPSARTPATAPESVVASIDWSEGEVLPTD</sequence>
<reference evidence="2 3" key="1">
    <citation type="submission" date="2018-01" db="EMBL/GenBank/DDBJ databases">
        <title>Whole genome analyses suggest that Burkholderia sensu lato contains two further novel genera in the rhizoxinica-symbiotica group Mycetohabitans gen. nov., and Trinickia gen. nov.: implications for the evolution of diazotrophy and nodulation in the Burkholderiaceae.</title>
        <authorList>
            <person name="Estrada-de los Santos P."/>
            <person name="Palmer M."/>
            <person name="Chavez-Ramirez B."/>
            <person name="Beukes C."/>
            <person name="Steenkamp E.T."/>
            <person name="Hirsch A.M."/>
            <person name="Manyaka P."/>
            <person name="Maluk M."/>
            <person name="Lafos M."/>
            <person name="Crook M."/>
            <person name="Gross E."/>
            <person name="Simon M.F."/>
            <person name="Bueno dos Reis Junior F."/>
            <person name="Poole P.S."/>
            <person name="Venter S.N."/>
            <person name="James E.K."/>
        </authorList>
    </citation>
    <scope>NUCLEOTIDE SEQUENCE [LARGE SCALE GENOMIC DNA]</scope>
    <source>
        <strain evidence="2 3">JPY 581</strain>
    </source>
</reference>
<protein>
    <submittedName>
        <fullName evidence="2">Uncharacterized protein</fullName>
    </submittedName>
</protein>
<feature type="compositionally biased region" description="Polar residues" evidence="1">
    <location>
        <begin position="284"/>
        <end position="295"/>
    </location>
</feature>
<dbReference type="EMBL" id="PNYC01000015">
    <property type="protein sequence ID" value="PMS34734.1"/>
    <property type="molecule type" value="Genomic_DNA"/>
</dbReference>
<gene>
    <name evidence="2" type="ORF">C0Z20_22120</name>
</gene>
<dbReference type="AlphaFoldDB" id="A0A2N7WZF7"/>
<accession>A0A2N7WZF7</accession>
<name>A0A2N7WZF7_9BURK</name>
<feature type="compositionally biased region" description="Polar residues" evidence="1">
    <location>
        <begin position="198"/>
        <end position="216"/>
    </location>
</feature>
<feature type="compositionally biased region" description="Polar residues" evidence="1">
    <location>
        <begin position="224"/>
        <end position="261"/>
    </location>
</feature>
<evidence type="ECO:0000256" key="1">
    <source>
        <dbReference type="SAM" id="MobiDB-lite"/>
    </source>
</evidence>
<dbReference type="Proteomes" id="UP000235777">
    <property type="component" value="Unassembled WGS sequence"/>
</dbReference>
<keyword evidence="3" id="KW-1185">Reference proteome</keyword>
<organism evidence="2 3">
    <name type="scientific">Trinickia symbiotica</name>
    <dbReference type="NCBI Taxonomy" id="863227"/>
    <lineage>
        <taxon>Bacteria</taxon>
        <taxon>Pseudomonadati</taxon>
        <taxon>Pseudomonadota</taxon>
        <taxon>Betaproteobacteria</taxon>
        <taxon>Burkholderiales</taxon>
        <taxon>Burkholderiaceae</taxon>
        <taxon>Trinickia</taxon>
    </lineage>
</organism>